<evidence type="ECO:0000256" key="1">
    <source>
        <dbReference type="ARBA" id="ARBA00004370"/>
    </source>
</evidence>
<dbReference type="EMBL" id="QBIY01011236">
    <property type="protein sequence ID" value="RXN33903.1"/>
    <property type="molecule type" value="Genomic_DNA"/>
</dbReference>
<dbReference type="InterPro" id="IPR003599">
    <property type="entry name" value="Ig_sub"/>
</dbReference>
<keyword evidence="4" id="KW-1015">Disulfide bond</keyword>
<dbReference type="FunFam" id="2.60.40.10:FF:000142">
    <property type="entry name" value="V-set domain-containing T-cell activation inhibitor 1"/>
    <property type="match status" value="1"/>
</dbReference>
<evidence type="ECO:0000256" key="4">
    <source>
        <dbReference type="ARBA" id="ARBA00023157"/>
    </source>
</evidence>
<keyword evidence="7" id="KW-0812">Transmembrane</keyword>
<comment type="subcellular location">
    <subcellularLocation>
        <location evidence="1">Membrane</location>
    </subcellularLocation>
</comment>
<keyword evidence="3 7" id="KW-0472">Membrane</keyword>
<keyword evidence="7" id="KW-1133">Transmembrane helix</keyword>
<dbReference type="InterPro" id="IPR003598">
    <property type="entry name" value="Ig_sub2"/>
</dbReference>
<feature type="domain" description="Ig-like" evidence="8">
    <location>
        <begin position="16"/>
        <end position="106"/>
    </location>
</feature>
<accession>A0A498NPR4</accession>
<evidence type="ECO:0000256" key="6">
    <source>
        <dbReference type="ARBA" id="ARBA00023319"/>
    </source>
</evidence>
<keyword evidence="6" id="KW-0393">Immunoglobulin domain</keyword>
<dbReference type="AlphaFoldDB" id="A0A498NPR4"/>
<dbReference type="SMART" id="SM00408">
    <property type="entry name" value="IGc2"/>
    <property type="match status" value="3"/>
</dbReference>
<feature type="transmembrane region" description="Helical" evidence="7">
    <location>
        <begin position="550"/>
        <end position="570"/>
    </location>
</feature>
<dbReference type="Pfam" id="PF00047">
    <property type="entry name" value="ig"/>
    <property type="match status" value="1"/>
</dbReference>
<dbReference type="Proteomes" id="UP000290572">
    <property type="component" value="Unassembled WGS sequence"/>
</dbReference>
<sequence length="856" mass="96207">MADEVSLQETVVGFIGGSAVLPCSSKEPPLTIQGIDVRWRHSGQSVYDIINVNGSVEEQKHEYNNRAETFPEEYKTGNFSLKLNNLQHTDAGEYKCYIMESEVHLLWIVELLIKDVSIDELGVYYCMNIDRTAQFSNGTRLDQTTPVTVPTTVCPNHTIVVQPTELTLWKTATVIFGLINVFLVFGFIECIKIKEDQDIPQVNLKRMQDASQKLPQVDLNLAASQTQTVSGMPISASVFQDSLAMSRLPVPGPSVFTGDPIRFIEWKLSFIALIERKCISSAEKLFYLKRSMAPQEVIIGKDDEPFAVRTDLGWSIIGYSFPRLDLPKESSLCHRLVAKELPPVTPTDMIRVLETDFKDISEEKVKEISIPRTYAPSNFGKIVKVELHHFSDASTYGYVLADIATLASEDVEDLLAYCQVEEILTYQLTDLGQNVTINCGLDLKEVTWLLLNSPDPPVLILRSFSNPPDTFYFNKGFKEKYSVQSKHNLFIKDVSIDELGVYYCTNIDRTAQFSNGTRLDQTTPITVPTPVSECLCQNHTVVEQSTDPTLWKTASVIFSLISVFLVFGFIDVSIDELGVYYCTNIDRTAQFSNGTRLDQTTPITVPTPVSECLCQNHTVVAQSTDPTLWKTASVVFSLINVCLVFGFIGFITRFHLKSSVSQDCIMLKILQLQLYLLAYCQVEEILTYQLTDLGQNVTINCSLDIKEVTWLLLNSPDPPVLILRSFSNPPHTFYFNIGFKEKYSVQSKHNLFIKNVSIDELGVYYCTNIDRTAQFSNGTRLDQTTSITVPTPVSECLCQNHTVVEQSTDPTLWKTASVVFSLINVCLVFGFIGINFSDRSKKKTHNSDDKDLLQLS</sequence>
<dbReference type="PANTHER" id="PTHR47331:SF5">
    <property type="entry name" value="RIBONUCLEASE H"/>
    <property type="match status" value="1"/>
</dbReference>
<evidence type="ECO:0000259" key="8">
    <source>
        <dbReference type="PROSITE" id="PS50835"/>
    </source>
</evidence>
<proteinExistence type="predicted"/>
<evidence type="ECO:0000256" key="2">
    <source>
        <dbReference type="ARBA" id="ARBA00022729"/>
    </source>
</evidence>
<dbReference type="SUPFAM" id="SSF48726">
    <property type="entry name" value="Immunoglobulin"/>
    <property type="match status" value="3"/>
</dbReference>
<dbReference type="GO" id="GO:0016020">
    <property type="term" value="C:membrane"/>
    <property type="evidence" value="ECO:0007669"/>
    <property type="project" value="UniProtKB-SubCell"/>
</dbReference>
<gene>
    <name evidence="9" type="ORF">ROHU_004240</name>
</gene>
<dbReference type="PROSITE" id="PS50835">
    <property type="entry name" value="IG_LIKE"/>
    <property type="match status" value="1"/>
</dbReference>
<evidence type="ECO:0000313" key="10">
    <source>
        <dbReference type="Proteomes" id="UP000290572"/>
    </source>
</evidence>
<dbReference type="SMART" id="SM00409">
    <property type="entry name" value="IG"/>
    <property type="match status" value="3"/>
</dbReference>
<evidence type="ECO:0000256" key="5">
    <source>
        <dbReference type="ARBA" id="ARBA00023180"/>
    </source>
</evidence>
<keyword evidence="10" id="KW-1185">Reference proteome</keyword>
<organism evidence="9 10">
    <name type="scientific">Labeo rohita</name>
    <name type="common">Indian major carp</name>
    <name type="synonym">Cyprinus rohita</name>
    <dbReference type="NCBI Taxonomy" id="84645"/>
    <lineage>
        <taxon>Eukaryota</taxon>
        <taxon>Metazoa</taxon>
        <taxon>Chordata</taxon>
        <taxon>Craniata</taxon>
        <taxon>Vertebrata</taxon>
        <taxon>Euteleostomi</taxon>
        <taxon>Actinopterygii</taxon>
        <taxon>Neopterygii</taxon>
        <taxon>Teleostei</taxon>
        <taxon>Ostariophysi</taxon>
        <taxon>Cypriniformes</taxon>
        <taxon>Cyprinidae</taxon>
        <taxon>Labeoninae</taxon>
        <taxon>Labeonini</taxon>
        <taxon>Labeo</taxon>
    </lineage>
</organism>
<feature type="transmembrane region" description="Helical" evidence="7">
    <location>
        <begin position="168"/>
        <end position="188"/>
    </location>
</feature>
<feature type="transmembrane region" description="Helical" evidence="7">
    <location>
        <begin position="816"/>
        <end position="836"/>
    </location>
</feature>
<dbReference type="Gene3D" id="2.60.40.10">
    <property type="entry name" value="Immunoglobulins"/>
    <property type="match status" value="3"/>
</dbReference>
<dbReference type="InterPro" id="IPR007110">
    <property type="entry name" value="Ig-like_dom"/>
</dbReference>
<dbReference type="GO" id="GO:1903037">
    <property type="term" value="P:regulation of leukocyte cell-cell adhesion"/>
    <property type="evidence" value="ECO:0007669"/>
    <property type="project" value="UniProtKB-ARBA"/>
</dbReference>
<dbReference type="InterPro" id="IPR036179">
    <property type="entry name" value="Ig-like_dom_sf"/>
</dbReference>
<dbReference type="GO" id="GO:0050863">
    <property type="term" value="P:regulation of T cell activation"/>
    <property type="evidence" value="ECO:0007669"/>
    <property type="project" value="UniProtKB-ARBA"/>
</dbReference>
<feature type="transmembrane region" description="Helical" evidence="7">
    <location>
        <begin position="632"/>
        <end position="651"/>
    </location>
</feature>
<keyword evidence="2" id="KW-0732">Signal</keyword>
<dbReference type="InterPro" id="IPR013783">
    <property type="entry name" value="Ig-like_fold"/>
</dbReference>
<keyword evidence="5" id="KW-0325">Glycoprotein</keyword>
<name>A0A498NPR4_LABRO</name>
<protein>
    <submittedName>
        <fullName evidence="9">CD276 antigen-like protein</fullName>
    </submittedName>
</protein>
<dbReference type="InterPro" id="IPR013151">
    <property type="entry name" value="Immunoglobulin_dom"/>
</dbReference>
<evidence type="ECO:0000256" key="7">
    <source>
        <dbReference type="SAM" id="Phobius"/>
    </source>
</evidence>
<comment type="caution">
    <text evidence="9">The sequence shown here is derived from an EMBL/GenBank/DDBJ whole genome shotgun (WGS) entry which is preliminary data.</text>
</comment>
<evidence type="ECO:0000256" key="3">
    <source>
        <dbReference type="ARBA" id="ARBA00023136"/>
    </source>
</evidence>
<reference evidence="9 10" key="1">
    <citation type="submission" date="2018-03" db="EMBL/GenBank/DDBJ databases">
        <title>Draft genome sequence of Rohu Carp (Labeo rohita).</title>
        <authorList>
            <person name="Das P."/>
            <person name="Kushwaha B."/>
            <person name="Joshi C.G."/>
            <person name="Kumar D."/>
            <person name="Nagpure N.S."/>
            <person name="Sahoo L."/>
            <person name="Das S.P."/>
            <person name="Bit A."/>
            <person name="Patnaik S."/>
            <person name="Meher P.K."/>
            <person name="Jayasankar P."/>
            <person name="Koringa P.G."/>
            <person name="Patel N.V."/>
            <person name="Hinsu A.T."/>
            <person name="Kumar R."/>
            <person name="Pandey M."/>
            <person name="Agarwal S."/>
            <person name="Srivastava S."/>
            <person name="Singh M."/>
            <person name="Iquebal M.A."/>
            <person name="Jaiswal S."/>
            <person name="Angadi U.B."/>
            <person name="Kumar N."/>
            <person name="Raza M."/>
            <person name="Shah T.M."/>
            <person name="Rai A."/>
            <person name="Jena J.K."/>
        </authorList>
    </citation>
    <scope>NUCLEOTIDE SEQUENCE [LARGE SCALE GENOMIC DNA]</scope>
    <source>
        <strain evidence="9">DASCIFA01</strain>
        <tissue evidence="9">Testis</tissue>
    </source>
</reference>
<evidence type="ECO:0000313" key="9">
    <source>
        <dbReference type="EMBL" id="RXN33903.1"/>
    </source>
</evidence>
<dbReference type="STRING" id="84645.A0A498NPR4"/>
<dbReference type="PANTHER" id="PTHR47331">
    <property type="entry name" value="PHD-TYPE DOMAIN-CONTAINING PROTEIN"/>
    <property type="match status" value="1"/>
</dbReference>